<accession>A0ABU2AFX8</accession>
<reference evidence="1 2" key="1">
    <citation type="submission" date="2023-07" db="EMBL/GenBank/DDBJ databases">
        <title>Sorghum-associated microbial communities from plants grown in Nebraska, USA.</title>
        <authorList>
            <person name="Schachtman D."/>
        </authorList>
    </citation>
    <scope>NUCLEOTIDE SEQUENCE [LARGE SCALE GENOMIC DNA]</scope>
    <source>
        <strain evidence="1 2">BE316</strain>
    </source>
</reference>
<evidence type="ECO:0000313" key="2">
    <source>
        <dbReference type="Proteomes" id="UP001180825"/>
    </source>
</evidence>
<evidence type="ECO:0000313" key="1">
    <source>
        <dbReference type="EMBL" id="MDR7335980.1"/>
    </source>
</evidence>
<evidence type="ECO:0008006" key="3">
    <source>
        <dbReference type="Google" id="ProtNLM"/>
    </source>
</evidence>
<dbReference type="RefSeq" id="WP_310332979.1">
    <property type="nucleotide sequence ID" value="NZ_JAVDXV010000012.1"/>
</dbReference>
<proteinExistence type="predicted"/>
<sequence length="115" mass="12554">MPGKIHIRVPGAGEDLQRYFAALAQRDDEFRRALDLSVAEFDALAQLTEVTVTGVETGGAGVVVSYSVAWEAFHACADQNISGRHARIARGRVERGDWVFEVAASLPERHAADEF</sequence>
<dbReference type="Proteomes" id="UP001180825">
    <property type="component" value="Unassembled WGS sequence"/>
</dbReference>
<keyword evidence="2" id="KW-1185">Reference proteome</keyword>
<protein>
    <recommendedName>
        <fullName evidence="3">SnoaL-like domain-containing protein</fullName>
    </recommendedName>
</protein>
<name>A0ABU2AFX8_9BURK</name>
<gene>
    <name evidence="1" type="ORF">J2X21_005147</name>
</gene>
<comment type="caution">
    <text evidence="1">The sequence shown here is derived from an EMBL/GenBank/DDBJ whole genome shotgun (WGS) entry which is preliminary data.</text>
</comment>
<dbReference type="EMBL" id="JAVDXV010000012">
    <property type="protein sequence ID" value="MDR7335980.1"/>
    <property type="molecule type" value="Genomic_DNA"/>
</dbReference>
<organism evidence="1 2">
    <name type="scientific">Roseateles asaccharophilus</name>
    <dbReference type="NCBI Taxonomy" id="582607"/>
    <lineage>
        <taxon>Bacteria</taxon>
        <taxon>Pseudomonadati</taxon>
        <taxon>Pseudomonadota</taxon>
        <taxon>Betaproteobacteria</taxon>
        <taxon>Burkholderiales</taxon>
        <taxon>Sphaerotilaceae</taxon>
        <taxon>Roseateles</taxon>
    </lineage>
</organism>